<name>A0A974P0R0_9CAUL</name>
<organism evidence="1">
    <name type="scientific">Phenylobacterium glaciei</name>
    <dbReference type="NCBI Taxonomy" id="2803784"/>
    <lineage>
        <taxon>Bacteria</taxon>
        <taxon>Pseudomonadati</taxon>
        <taxon>Pseudomonadota</taxon>
        <taxon>Alphaproteobacteria</taxon>
        <taxon>Caulobacterales</taxon>
        <taxon>Caulobacteraceae</taxon>
        <taxon>Phenylobacterium</taxon>
    </lineage>
</organism>
<dbReference type="AlphaFoldDB" id="A0A974P0R0"/>
<dbReference type="EMBL" id="CP068570">
    <property type="protein sequence ID" value="QQZ49016.1"/>
    <property type="molecule type" value="Genomic_DNA"/>
</dbReference>
<protein>
    <recommendedName>
        <fullName evidence="2">Prenyltransferase</fullName>
    </recommendedName>
</protein>
<evidence type="ECO:0008006" key="2">
    <source>
        <dbReference type="Google" id="ProtNLM"/>
    </source>
</evidence>
<sequence>MTVAESCELAMALLGLGAQAAAGALLDSQLNHRDGDGAFWMGWQFEEAIVWPRERPTWTQAAAILAFDARLGRLRRRMC</sequence>
<evidence type="ECO:0000313" key="1">
    <source>
        <dbReference type="EMBL" id="QQZ49016.1"/>
    </source>
</evidence>
<proteinExistence type="predicted"/>
<gene>
    <name evidence="1" type="ORF">JKL49_17515</name>
</gene>
<reference evidence="1" key="1">
    <citation type="submission" date="2021-01" db="EMBL/GenBank/DDBJ databases">
        <title>Genome sequence of Phenylobacterium sp. 20VBR1 isolated from a valley glaceir, Ny-Alesund, Svalbard.</title>
        <authorList>
            <person name="Thomas F.A."/>
            <person name="Krishnan K.P."/>
            <person name="Sinha R.K."/>
        </authorList>
    </citation>
    <scope>NUCLEOTIDE SEQUENCE</scope>
    <source>
        <strain evidence="1">20VBR1</strain>
    </source>
</reference>
<accession>A0A974P0R0</accession>